<feature type="domain" description="ABC transporter" evidence="8">
    <location>
        <begin position="341"/>
        <end position="574"/>
    </location>
</feature>
<evidence type="ECO:0000313" key="9">
    <source>
        <dbReference type="EMBL" id="HIZ73327.1"/>
    </source>
</evidence>
<evidence type="ECO:0000256" key="3">
    <source>
        <dbReference type="ARBA" id="ARBA00022741"/>
    </source>
</evidence>
<feature type="transmembrane region" description="Helical" evidence="7">
    <location>
        <begin position="62"/>
        <end position="84"/>
    </location>
</feature>
<feature type="transmembrane region" description="Helical" evidence="7">
    <location>
        <begin position="250"/>
        <end position="277"/>
    </location>
</feature>
<keyword evidence="5 7" id="KW-1133">Transmembrane helix</keyword>
<dbReference type="Pfam" id="PF00005">
    <property type="entry name" value="ABC_tran"/>
    <property type="match status" value="1"/>
</dbReference>
<dbReference type="InterPro" id="IPR003439">
    <property type="entry name" value="ABC_transporter-like_ATP-bd"/>
</dbReference>
<dbReference type="PANTHER" id="PTHR24221">
    <property type="entry name" value="ATP-BINDING CASSETTE SUB-FAMILY B"/>
    <property type="match status" value="1"/>
</dbReference>
<dbReference type="GO" id="GO:0016887">
    <property type="term" value="F:ATP hydrolysis activity"/>
    <property type="evidence" value="ECO:0007669"/>
    <property type="project" value="InterPro"/>
</dbReference>
<accession>A0A9D2K0E3</accession>
<evidence type="ECO:0000256" key="1">
    <source>
        <dbReference type="ARBA" id="ARBA00004651"/>
    </source>
</evidence>
<feature type="transmembrane region" description="Helical" evidence="7">
    <location>
        <begin position="21"/>
        <end position="42"/>
    </location>
</feature>
<keyword evidence="3" id="KW-0547">Nucleotide-binding</keyword>
<sequence>MRSDEHQLGSTFGRLLYVWRAAPLSYAFMALMGLFSGGAAILGTYATERLFSLLSGGFTGRLFWAVLLYAGAQLLSAVYLVWYIRYRVQFVTLLRFEGRVRTLLHQKSGCISCEALETPDAYAFLRQADGARQSLFRFGEIWVESLFTFVQAAMIAGYLSSFQPWFLLFLPLSALSTFLTMLFRARLWERDYARAEACRREETEYERALTDESACKETRMTGADALLLKRREESRQRRDRAEQVRSRKLCLLRLVLAPLSAAGMAGGFVVSLLLYGYGLIDLAAFSASVAAYSSLLGILNGLAGTLGNEAAYRRMIRPYFEYLSLPERHGEHDLAPLTQAIVLEDVHFSYPNQQQEALCGVSLTLKKGEVLAVVGENGAGKSTLARVLLGLYRPQSGRVLYDGQDIFSAEEHSLHRTQTAVFQDFVRYRLSAADNITLGDLERGEEGAVERELSRIFPDGSVRPETQLGREFGGREISGGEWQQLSIARGFYREAQIAVLDEPTSAIDPLREREIYERFRAGLRGKTGVIVTHRLGAAGLADRIVVLEHGSIAEEGTHEELLSKDGRYAALYRAQAEGFSDSSLC</sequence>
<dbReference type="InterPro" id="IPR003593">
    <property type="entry name" value="AAA+_ATPase"/>
</dbReference>
<evidence type="ECO:0000256" key="4">
    <source>
        <dbReference type="ARBA" id="ARBA00022840"/>
    </source>
</evidence>
<name>A0A9D2K0E3_9FIRM</name>
<dbReference type="SMART" id="SM00382">
    <property type="entry name" value="AAA"/>
    <property type="match status" value="1"/>
</dbReference>
<dbReference type="GO" id="GO:0005524">
    <property type="term" value="F:ATP binding"/>
    <property type="evidence" value="ECO:0007669"/>
    <property type="project" value="UniProtKB-KW"/>
</dbReference>
<dbReference type="SUPFAM" id="SSF90123">
    <property type="entry name" value="ABC transporter transmembrane region"/>
    <property type="match status" value="1"/>
</dbReference>
<evidence type="ECO:0000256" key="7">
    <source>
        <dbReference type="SAM" id="Phobius"/>
    </source>
</evidence>
<evidence type="ECO:0000313" key="10">
    <source>
        <dbReference type="Proteomes" id="UP000824102"/>
    </source>
</evidence>
<dbReference type="Gene3D" id="3.40.50.300">
    <property type="entry name" value="P-loop containing nucleotide triphosphate hydrolases"/>
    <property type="match status" value="1"/>
</dbReference>
<dbReference type="Gene3D" id="1.20.1560.10">
    <property type="entry name" value="ABC transporter type 1, transmembrane domain"/>
    <property type="match status" value="1"/>
</dbReference>
<reference evidence="9" key="1">
    <citation type="journal article" date="2021" name="PeerJ">
        <title>Extensive microbial diversity within the chicken gut microbiome revealed by metagenomics and culture.</title>
        <authorList>
            <person name="Gilroy R."/>
            <person name="Ravi A."/>
            <person name="Getino M."/>
            <person name="Pursley I."/>
            <person name="Horton D.L."/>
            <person name="Alikhan N.F."/>
            <person name="Baker D."/>
            <person name="Gharbi K."/>
            <person name="Hall N."/>
            <person name="Watson M."/>
            <person name="Adriaenssens E.M."/>
            <person name="Foster-Nyarko E."/>
            <person name="Jarju S."/>
            <person name="Secka A."/>
            <person name="Antonio M."/>
            <person name="Oren A."/>
            <person name="Chaudhuri R.R."/>
            <person name="La Ragione R."/>
            <person name="Hildebrand F."/>
            <person name="Pallen M.J."/>
        </authorList>
    </citation>
    <scope>NUCLEOTIDE SEQUENCE</scope>
    <source>
        <strain evidence="9">ChiW7-2402</strain>
    </source>
</reference>
<dbReference type="AlphaFoldDB" id="A0A9D2K0E3"/>
<organism evidence="9 10">
    <name type="scientific">Candidatus Gallimonas intestinavium</name>
    <dbReference type="NCBI Taxonomy" id="2838603"/>
    <lineage>
        <taxon>Bacteria</taxon>
        <taxon>Bacillati</taxon>
        <taxon>Bacillota</taxon>
        <taxon>Clostridia</taxon>
        <taxon>Candidatus Gallimonas</taxon>
    </lineage>
</organism>
<evidence type="ECO:0000256" key="2">
    <source>
        <dbReference type="ARBA" id="ARBA00022692"/>
    </source>
</evidence>
<dbReference type="GO" id="GO:0005886">
    <property type="term" value="C:plasma membrane"/>
    <property type="evidence" value="ECO:0007669"/>
    <property type="project" value="UniProtKB-SubCell"/>
</dbReference>
<feature type="transmembrane region" description="Helical" evidence="7">
    <location>
        <begin position="141"/>
        <end position="159"/>
    </location>
</feature>
<feature type="transmembrane region" description="Helical" evidence="7">
    <location>
        <begin position="165"/>
        <end position="185"/>
    </location>
</feature>
<dbReference type="PROSITE" id="PS50893">
    <property type="entry name" value="ABC_TRANSPORTER_2"/>
    <property type="match status" value="1"/>
</dbReference>
<feature type="transmembrane region" description="Helical" evidence="7">
    <location>
        <begin position="283"/>
        <end position="307"/>
    </location>
</feature>
<evidence type="ECO:0000259" key="8">
    <source>
        <dbReference type="PROSITE" id="PS50893"/>
    </source>
</evidence>
<keyword evidence="2 7" id="KW-0812">Transmembrane</keyword>
<dbReference type="EMBL" id="DXBB01000101">
    <property type="protein sequence ID" value="HIZ73327.1"/>
    <property type="molecule type" value="Genomic_DNA"/>
</dbReference>
<gene>
    <name evidence="9" type="ORF">H9964_07080</name>
</gene>
<evidence type="ECO:0000256" key="5">
    <source>
        <dbReference type="ARBA" id="ARBA00022989"/>
    </source>
</evidence>
<dbReference type="InterPro" id="IPR027417">
    <property type="entry name" value="P-loop_NTPase"/>
</dbReference>
<proteinExistence type="predicted"/>
<evidence type="ECO:0000256" key="6">
    <source>
        <dbReference type="ARBA" id="ARBA00023136"/>
    </source>
</evidence>
<dbReference type="Proteomes" id="UP000824102">
    <property type="component" value="Unassembled WGS sequence"/>
</dbReference>
<keyword evidence="6 7" id="KW-0472">Membrane</keyword>
<comment type="caution">
    <text evidence="9">The sequence shown here is derived from an EMBL/GenBank/DDBJ whole genome shotgun (WGS) entry which is preliminary data.</text>
</comment>
<keyword evidence="4 9" id="KW-0067">ATP-binding</keyword>
<comment type="subcellular location">
    <subcellularLocation>
        <location evidence="1">Cell membrane</location>
        <topology evidence="1">Multi-pass membrane protein</topology>
    </subcellularLocation>
</comment>
<dbReference type="PANTHER" id="PTHR24221:SF654">
    <property type="entry name" value="ATP-BINDING CASSETTE SUB-FAMILY B MEMBER 6"/>
    <property type="match status" value="1"/>
</dbReference>
<reference evidence="9" key="2">
    <citation type="submission" date="2021-04" db="EMBL/GenBank/DDBJ databases">
        <authorList>
            <person name="Gilroy R."/>
        </authorList>
    </citation>
    <scope>NUCLEOTIDE SEQUENCE</scope>
    <source>
        <strain evidence="9">ChiW7-2402</strain>
    </source>
</reference>
<dbReference type="InterPro" id="IPR039421">
    <property type="entry name" value="Type_1_exporter"/>
</dbReference>
<dbReference type="SUPFAM" id="SSF52540">
    <property type="entry name" value="P-loop containing nucleoside triphosphate hydrolases"/>
    <property type="match status" value="1"/>
</dbReference>
<dbReference type="GO" id="GO:0034040">
    <property type="term" value="F:ATPase-coupled lipid transmembrane transporter activity"/>
    <property type="evidence" value="ECO:0007669"/>
    <property type="project" value="TreeGrafter"/>
</dbReference>
<dbReference type="InterPro" id="IPR036640">
    <property type="entry name" value="ABC1_TM_sf"/>
</dbReference>
<protein>
    <submittedName>
        <fullName evidence="9">ABC transporter ATP-binding protein/permease</fullName>
    </submittedName>
</protein>